<dbReference type="PANTHER" id="PTHR15503:SF45">
    <property type="entry name" value="RNA-DIRECTED DNA POLYMERASE HOMOLOG"/>
    <property type="match status" value="1"/>
</dbReference>
<dbReference type="SUPFAM" id="SSF50630">
    <property type="entry name" value="Acid proteases"/>
    <property type="match status" value="1"/>
</dbReference>
<evidence type="ECO:0000313" key="4">
    <source>
        <dbReference type="Proteomes" id="UP001151760"/>
    </source>
</evidence>
<dbReference type="InterPro" id="IPR021109">
    <property type="entry name" value="Peptidase_aspartic_dom_sf"/>
</dbReference>
<dbReference type="GO" id="GO:0003964">
    <property type="term" value="F:RNA-directed DNA polymerase activity"/>
    <property type="evidence" value="ECO:0007669"/>
    <property type="project" value="UniProtKB-KW"/>
</dbReference>
<dbReference type="CDD" id="cd00303">
    <property type="entry name" value="retropepsin_like"/>
    <property type="match status" value="1"/>
</dbReference>
<name>A0ABQ5F237_9ASTR</name>
<keyword evidence="1" id="KW-0862">Zinc</keyword>
<reference evidence="3" key="1">
    <citation type="journal article" date="2022" name="Int. J. Mol. Sci.">
        <title>Draft Genome of Tanacetum Coccineum: Genomic Comparison of Closely Related Tanacetum-Family Plants.</title>
        <authorList>
            <person name="Yamashiro T."/>
            <person name="Shiraishi A."/>
            <person name="Nakayama K."/>
            <person name="Satake H."/>
        </authorList>
    </citation>
    <scope>NUCLEOTIDE SEQUENCE</scope>
</reference>
<gene>
    <name evidence="3" type="ORF">Tco_0992162</name>
</gene>
<feature type="domain" description="CCHC-type" evidence="2">
    <location>
        <begin position="131"/>
        <end position="146"/>
    </location>
</feature>
<dbReference type="InterPro" id="IPR032567">
    <property type="entry name" value="RTL1-rel"/>
</dbReference>
<dbReference type="SMART" id="SM00343">
    <property type="entry name" value="ZnF_C2HC"/>
    <property type="match status" value="1"/>
</dbReference>
<proteinExistence type="predicted"/>
<sequence length="276" mass="30576">MKETTRGTGTAIVYDHQTHHHRGLIKELMIEGIVTDMATVADMEIETDMEVTKSVVIDREVIDRVMVVTDGVLLLRGRGVTRISRYGANNMTVHMGRQVSGETRNQAYIPTCNQCGKHHPGDTCYKATCACFICGQVGHLAKDCKKGSTSSRGNRNNKPHATSGRVFALTTDQAANAPGTVSGTLYMYGRDVFVLFDTSATYSVVSLAFFKHIKVPFTLLDYALSISTPMKNNVVIGHEYRDCPLRFNDNIHSANLLPLEMSDFDIILGMDWLTQH</sequence>
<evidence type="ECO:0000256" key="1">
    <source>
        <dbReference type="PROSITE-ProRule" id="PRU00047"/>
    </source>
</evidence>
<dbReference type="EMBL" id="BQNB010016904">
    <property type="protein sequence ID" value="GJT57108.1"/>
    <property type="molecule type" value="Genomic_DNA"/>
</dbReference>
<keyword evidence="4" id="KW-1185">Reference proteome</keyword>
<dbReference type="Pfam" id="PF08284">
    <property type="entry name" value="RVP_2"/>
    <property type="match status" value="1"/>
</dbReference>
<dbReference type="Pfam" id="PF00098">
    <property type="entry name" value="zf-CCHC"/>
    <property type="match status" value="1"/>
</dbReference>
<keyword evidence="1" id="KW-0863">Zinc-finger</keyword>
<dbReference type="InterPro" id="IPR001878">
    <property type="entry name" value="Znf_CCHC"/>
</dbReference>
<protein>
    <submittedName>
        <fullName evidence="3">Reverse transcriptase domain-containing protein</fullName>
    </submittedName>
</protein>
<dbReference type="Gene3D" id="4.10.60.10">
    <property type="entry name" value="Zinc finger, CCHC-type"/>
    <property type="match status" value="1"/>
</dbReference>
<evidence type="ECO:0000313" key="3">
    <source>
        <dbReference type="EMBL" id="GJT57108.1"/>
    </source>
</evidence>
<keyword evidence="3" id="KW-0548">Nucleotidyltransferase</keyword>
<accession>A0ABQ5F237</accession>
<evidence type="ECO:0000259" key="2">
    <source>
        <dbReference type="PROSITE" id="PS50158"/>
    </source>
</evidence>
<keyword evidence="3" id="KW-0808">Transferase</keyword>
<keyword evidence="1" id="KW-0479">Metal-binding</keyword>
<organism evidence="3 4">
    <name type="scientific">Tanacetum coccineum</name>
    <dbReference type="NCBI Taxonomy" id="301880"/>
    <lineage>
        <taxon>Eukaryota</taxon>
        <taxon>Viridiplantae</taxon>
        <taxon>Streptophyta</taxon>
        <taxon>Embryophyta</taxon>
        <taxon>Tracheophyta</taxon>
        <taxon>Spermatophyta</taxon>
        <taxon>Magnoliopsida</taxon>
        <taxon>eudicotyledons</taxon>
        <taxon>Gunneridae</taxon>
        <taxon>Pentapetalae</taxon>
        <taxon>asterids</taxon>
        <taxon>campanulids</taxon>
        <taxon>Asterales</taxon>
        <taxon>Asteraceae</taxon>
        <taxon>Asteroideae</taxon>
        <taxon>Anthemideae</taxon>
        <taxon>Anthemidinae</taxon>
        <taxon>Tanacetum</taxon>
    </lineage>
</organism>
<dbReference type="PROSITE" id="PS50158">
    <property type="entry name" value="ZF_CCHC"/>
    <property type="match status" value="1"/>
</dbReference>
<reference evidence="3" key="2">
    <citation type="submission" date="2022-01" db="EMBL/GenBank/DDBJ databases">
        <authorList>
            <person name="Yamashiro T."/>
            <person name="Shiraishi A."/>
            <person name="Satake H."/>
            <person name="Nakayama K."/>
        </authorList>
    </citation>
    <scope>NUCLEOTIDE SEQUENCE</scope>
</reference>
<dbReference type="Proteomes" id="UP001151760">
    <property type="component" value="Unassembled WGS sequence"/>
</dbReference>
<keyword evidence="3" id="KW-0695">RNA-directed DNA polymerase</keyword>
<comment type="caution">
    <text evidence="3">The sequence shown here is derived from an EMBL/GenBank/DDBJ whole genome shotgun (WGS) entry which is preliminary data.</text>
</comment>
<dbReference type="PANTHER" id="PTHR15503">
    <property type="entry name" value="LDOC1 RELATED"/>
    <property type="match status" value="1"/>
</dbReference>
<dbReference type="Gene3D" id="2.40.70.10">
    <property type="entry name" value="Acid Proteases"/>
    <property type="match status" value="1"/>
</dbReference>